<dbReference type="EMBL" id="JACBZH010000001">
    <property type="protein sequence ID" value="NYH93684.1"/>
    <property type="molecule type" value="Genomic_DNA"/>
</dbReference>
<feature type="region of interest" description="Disordered" evidence="1">
    <location>
        <begin position="298"/>
        <end position="317"/>
    </location>
</feature>
<feature type="compositionally biased region" description="Basic and acidic residues" evidence="1">
    <location>
        <begin position="298"/>
        <end position="307"/>
    </location>
</feature>
<gene>
    <name evidence="3" type="ORF">F4554_006322</name>
</gene>
<name>A0A852ZL03_9ACTN</name>
<dbReference type="Gene3D" id="1.10.10.10">
    <property type="entry name" value="Winged helix-like DNA-binding domain superfamily/Winged helix DNA-binding domain"/>
    <property type="match status" value="1"/>
</dbReference>
<feature type="compositionally biased region" description="Acidic residues" evidence="1">
    <location>
        <begin position="308"/>
        <end position="317"/>
    </location>
</feature>
<dbReference type="CDD" id="cd00090">
    <property type="entry name" value="HTH_ARSR"/>
    <property type="match status" value="1"/>
</dbReference>
<sequence length="317" mass="33083">MTRHSTPFAKFGAGAFGPGRGERPGRPEGRGPFGHARFGPFGSTGFEPPPPGPHPSGEFGDAGSEYDVPGDPAEHFRGHFHGAHGEHGEHEGRGGGGRGRGGRGRGGGGRGRGGFGPGGFGPGGFGGFGFGGPGGPGGWGRGGWGPPFGPGRGPRARRGDVRSGILHLLADTGRPMHGYEMIRELAERSGGAWRPSAGSIYPTLQLLEDEGLVTSTEEGGKRSYALTDAGREHVATREGQAPWEEFAEPADSPWHELRNAGMGLAAAAMQGAQVADENQFARIVDTLHEARSKIYRILGEDQPRGDADAVEEEDEDE</sequence>
<dbReference type="InterPro" id="IPR011991">
    <property type="entry name" value="ArsR-like_HTH"/>
</dbReference>
<feature type="compositionally biased region" description="Gly residues" evidence="1">
    <location>
        <begin position="94"/>
        <end position="152"/>
    </location>
</feature>
<dbReference type="PANTHER" id="PTHR43252">
    <property type="entry name" value="TRANSCRIPTIONAL REGULATOR YQJI"/>
    <property type="match status" value="1"/>
</dbReference>
<dbReference type="InterPro" id="IPR005149">
    <property type="entry name" value="Tscrpt_reg_PadR_N"/>
</dbReference>
<dbReference type="Proteomes" id="UP000579605">
    <property type="component" value="Unassembled WGS sequence"/>
</dbReference>
<dbReference type="AlphaFoldDB" id="A0A852ZL03"/>
<protein>
    <submittedName>
        <fullName evidence="3">DNA-binding PadR family transcriptional regulator</fullName>
    </submittedName>
</protein>
<evidence type="ECO:0000256" key="1">
    <source>
        <dbReference type="SAM" id="MobiDB-lite"/>
    </source>
</evidence>
<dbReference type="InterPro" id="IPR036388">
    <property type="entry name" value="WH-like_DNA-bd_sf"/>
</dbReference>
<proteinExistence type="predicted"/>
<dbReference type="PANTHER" id="PTHR43252:SF2">
    <property type="entry name" value="TRANSCRIPTION REGULATOR, PADR-LIKE FAMILY"/>
    <property type="match status" value="1"/>
</dbReference>
<keyword evidence="4" id="KW-1185">Reference proteome</keyword>
<organism evidence="3 4">
    <name type="scientific">Actinopolymorpha rutila</name>
    <dbReference type="NCBI Taxonomy" id="446787"/>
    <lineage>
        <taxon>Bacteria</taxon>
        <taxon>Bacillati</taxon>
        <taxon>Actinomycetota</taxon>
        <taxon>Actinomycetes</taxon>
        <taxon>Propionibacteriales</taxon>
        <taxon>Actinopolymorphaceae</taxon>
        <taxon>Actinopolymorpha</taxon>
    </lineage>
</organism>
<dbReference type="SUPFAM" id="SSF46785">
    <property type="entry name" value="Winged helix' DNA-binding domain"/>
    <property type="match status" value="1"/>
</dbReference>
<feature type="compositionally biased region" description="Basic and acidic residues" evidence="1">
    <location>
        <begin position="20"/>
        <end position="29"/>
    </location>
</feature>
<dbReference type="RefSeq" id="WP_179791178.1">
    <property type="nucleotide sequence ID" value="NZ_BAAARR010000012.1"/>
</dbReference>
<accession>A0A852ZL03</accession>
<keyword evidence="3" id="KW-0238">DNA-binding</keyword>
<feature type="domain" description="Transcription regulator PadR N-terminal" evidence="2">
    <location>
        <begin position="165"/>
        <end position="234"/>
    </location>
</feature>
<comment type="caution">
    <text evidence="3">The sequence shown here is derived from an EMBL/GenBank/DDBJ whole genome shotgun (WGS) entry which is preliminary data.</text>
</comment>
<reference evidence="3 4" key="1">
    <citation type="submission" date="2020-07" db="EMBL/GenBank/DDBJ databases">
        <title>Sequencing the genomes of 1000 actinobacteria strains.</title>
        <authorList>
            <person name="Klenk H.-P."/>
        </authorList>
    </citation>
    <scope>NUCLEOTIDE SEQUENCE [LARGE SCALE GENOMIC DNA]</scope>
    <source>
        <strain evidence="3 4">DSM 18448</strain>
    </source>
</reference>
<dbReference type="InterPro" id="IPR036390">
    <property type="entry name" value="WH_DNA-bd_sf"/>
</dbReference>
<feature type="compositionally biased region" description="Basic and acidic residues" evidence="1">
    <location>
        <begin position="72"/>
        <end position="93"/>
    </location>
</feature>
<evidence type="ECO:0000313" key="3">
    <source>
        <dbReference type="EMBL" id="NYH93684.1"/>
    </source>
</evidence>
<feature type="region of interest" description="Disordered" evidence="1">
    <location>
        <begin position="1"/>
        <end position="157"/>
    </location>
</feature>
<dbReference type="Pfam" id="PF03551">
    <property type="entry name" value="PadR"/>
    <property type="match status" value="1"/>
</dbReference>
<dbReference type="GO" id="GO:0003677">
    <property type="term" value="F:DNA binding"/>
    <property type="evidence" value="ECO:0007669"/>
    <property type="project" value="UniProtKB-KW"/>
</dbReference>
<evidence type="ECO:0000313" key="4">
    <source>
        <dbReference type="Proteomes" id="UP000579605"/>
    </source>
</evidence>
<evidence type="ECO:0000259" key="2">
    <source>
        <dbReference type="Pfam" id="PF03551"/>
    </source>
</evidence>